<evidence type="ECO:0000313" key="2">
    <source>
        <dbReference type="Proteomes" id="UP000012153"/>
    </source>
</evidence>
<sequence>MNFKNQFYHSLDEVLQHEDQILKNHLENDRLFRRVFPKKLYEFNTICDRFLE</sequence>
<reference evidence="1 2" key="1">
    <citation type="submission" date="2013-01" db="EMBL/GenBank/DDBJ databases">
        <authorList>
            <person name="Harkins D.M."/>
            <person name="Durkin A.S."/>
            <person name="Brinkac L.M."/>
            <person name="Haft D.H."/>
            <person name="Selengut J.D."/>
            <person name="Sanka R."/>
            <person name="DePew J."/>
            <person name="Purushe J."/>
            <person name="Matthias M.A."/>
            <person name="Vinetz J.M."/>
            <person name="Sutton G.G."/>
            <person name="Nierman W.C."/>
            <person name="Fouts D.E."/>
        </authorList>
    </citation>
    <scope>NUCLEOTIDE SEQUENCE [LARGE SCALE GENOMIC DNA]</scope>
    <source>
        <strain evidence="1 2">ZUN142</strain>
    </source>
</reference>
<accession>M6UKM1</accession>
<name>M6UKM1_9LEPT</name>
<evidence type="ECO:0000313" key="1">
    <source>
        <dbReference type="EMBL" id="EMO41604.1"/>
    </source>
</evidence>
<dbReference type="EMBL" id="AHOP02000021">
    <property type="protein sequence ID" value="EMO41604.1"/>
    <property type="molecule type" value="Genomic_DNA"/>
</dbReference>
<dbReference type="AlphaFoldDB" id="M6UKM1"/>
<protein>
    <submittedName>
        <fullName evidence="1">Uncharacterized protein</fullName>
    </submittedName>
</protein>
<comment type="caution">
    <text evidence="1">The sequence shown here is derived from an EMBL/GenBank/DDBJ whole genome shotgun (WGS) entry which is preliminary data.</text>
</comment>
<dbReference type="Proteomes" id="UP000012153">
    <property type="component" value="Unassembled WGS sequence"/>
</dbReference>
<organism evidence="1 2">
    <name type="scientific">Leptospira noguchii serovar Autumnalis str. ZUN142</name>
    <dbReference type="NCBI Taxonomy" id="1085540"/>
    <lineage>
        <taxon>Bacteria</taxon>
        <taxon>Pseudomonadati</taxon>
        <taxon>Spirochaetota</taxon>
        <taxon>Spirochaetia</taxon>
        <taxon>Leptospirales</taxon>
        <taxon>Leptospiraceae</taxon>
        <taxon>Leptospira</taxon>
    </lineage>
</organism>
<gene>
    <name evidence="1" type="ORF">LEP1GSC186_1836</name>
</gene>
<proteinExistence type="predicted"/>